<dbReference type="InterPro" id="IPR007348">
    <property type="entry name" value="CopC_dom"/>
</dbReference>
<dbReference type="InterPro" id="IPR032694">
    <property type="entry name" value="CopC/D"/>
</dbReference>
<feature type="transmembrane region" description="Helical" evidence="5">
    <location>
        <begin position="222"/>
        <end position="242"/>
    </location>
</feature>
<gene>
    <name evidence="8" type="ORF">ACFFNX_45595</name>
</gene>
<evidence type="ECO:0000256" key="5">
    <source>
        <dbReference type="SAM" id="Phobius"/>
    </source>
</evidence>
<dbReference type="Pfam" id="PF04234">
    <property type="entry name" value="CopC"/>
    <property type="match status" value="1"/>
</dbReference>
<evidence type="ECO:0000256" key="4">
    <source>
        <dbReference type="ARBA" id="ARBA00023008"/>
    </source>
</evidence>
<protein>
    <submittedName>
        <fullName evidence="8">Copper resistance protein CopC</fullName>
    </submittedName>
</protein>
<keyword evidence="3 6" id="KW-0732">Signal</keyword>
<evidence type="ECO:0000259" key="7">
    <source>
        <dbReference type="Pfam" id="PF04234"/>
    </source>
</evidence>
<evidence type="ECO:0000256" key="1">
    <source>
        <dbReference type="ARBA" id="ARBA00004196"/>
    </source>
</evidence>
<sequence>MIARAGACVAAMVLFLLVTTVPAEAHATLSASSPSDGAVLAALPPVATLTFDEPVRPVTDDITVLDPDGRSVGGAVGVAGPKVTVGLRSTAVPGTYTLTWRVISADSHPVGGAISFSLGHPSRAAATTAVRTSTAVSVLFTVVRFAGFAGFALLAGGIAFCCYGLPEALDLRGVRMLIGVGFAALLVGTFGSLLLEGPYGAGAGPGAIARPELLGQTLSGTYGKALTARILLLAVLPFVLAYGLPRLGERRSRLVFGGAAGALMAGIAATWSAGGHAATSTQPAGTVPADVAHLCAMALWLGGLAAV</sequence>
<evidence type="ECO:0000256" key="2">
    <source>
        <dbReference type="ARBA" id="ARBA00022723"/>
    </source>
</evidence>
<feature type="chain" id="PRO_5045494580" evidence="6">
    <location>
        <begin position="26"/>
        <end position="307"/>
    </location>
</feature>
<feature type="domain" description="CopC" evidence="7">
    <location>
        <begin position="26"/>
        <end position="117"/>
    </location>
</feature>
<dbReference type="EMBL" id="JBHLZP010000717">
    <property type="protein sequence ID" value="MFB9839443.1"/>
    <property type="molecule type" value="Genomic_DNA"/>
</dbReference>
<evidence type="ECO:0000313" key="9">
    <source>
        <dbReference type="Proteomes" id="UP001589627"/>
    </source>
</evidence>
<dbReference type="RefSeq" id="WP_378212566.1">
    <property type="nucleotide sequence ID" value="NZ_JBHLZP010000717.1"/>
</dbReference>
<feature type="transmembrane region" description="Helical" evidence="5">
    <location>
        <begin position="145"/>
        <end position="165"/>
    </location>
</feature>
<dbReference type="SUPFAM" id="SSF81296">
    <property type="entry name" value="E set domains"/>
    <property type="match status" value="1"/>
</dbReference>
<keyword evidence="5" id="KW-0812">Transmembrane</keyword>
<dbReference type="Proteomes" id="UP001589627">
    <property type="component" value="Unassembled WGS sequence"/>
</dbReference>
<evidence type="ECO:0000256" key="3">
    <source>
        <dbReference type="ARBA" id="ARBA00022729"/>
    </source>
</evidence>
<name>A0ABV5YWN6_9ACTN</name>
<evidence type="ECO:0000256" key="6">
    <source>
        <dbReference type="SAM" id="SignalP"/>
    </source>
</evidence>
<keyword evidence="2" id="KW-0479">Metal-binding</keyword>
<feature type="non-terminal residue" evidence="8">
    <location>
        <position position="307"/>
    </location>
</feature>
<keyword evidence="9" id="KW-1185">Reference proteome</keyword>
<dbReference type="Gene3D" id="2.60.40.1220">
    <property type="match status" value="1"/>
</dbReference>
<comment type="subcellular location">
    <subcellularLocation>
        <location evidence="1">Cell envelope</location>
    </subcellularLocation>
</comment>
<evidence type="ECO:0000313" key="8">
    <source>
        <dbReference type="EMBL" id="MFB9839443.1"/>
    </source>
</evidence>
<comment type="caution">
    <text evidence="8">The sequence shown here is derived from an EMBL/GenBank/DDBJ whole genome shotgun (WGS) entry which is preliminary data.</text>
</comment>
<dbReference type="PANTHER" id="PTHR34820">
    <property type="entry name" value="INNER MEMBRANE PROTEIN YEBZ"/>
    <property type="match status" value="1"/>
</dbReference>
<feature type="transmembrane region" description="Helical" evidence="5">
    <location>
        <begin position="177"/>
        <end position="195"/>
    </location>
</feature>
<keyword evidence="4" id="KW-0186">Copper</keyword>
<accession>A0ABV5YWN6</accession>
<dbReference type="InterPro" id="IPR014755">
    <property type="entry name" value="Cu-Rt/internalin_Ig-like"/>
</dbReference>
<dbReference type="PANTHER" id="PTHR34820:SF4">
    <property type="entry name" value="INNER MEMBRANE PROTEIN YEBZ"/>
    <property type="match status" value="1"/>
</dbReference>
<dbReference type="InterPro" id="IPR014756">
    <property type="entry name" value="Ig_E-set"/>
</dbReference>
<feature type="transmembrane region" description="Helical" evidence="5">
    <location>
        <begin position="254"/>
        <end position="274"/>
    </location>
</feature>
<proteinExistence type="predicted"/>
<keyword evidence="5" id="KW-1133">Transmembrane helix</keyword>
<keyword evidence="5" id="KW-0472">Membrane</keyword>
<feature type="signal peptide" evidence="6">
    <location>
        <begin position="1"/>
        <end position="25"/>
    </location>
</feature>
<reference evidence="8 9" key="1">
    <citation type="submission" date="2024-09" db="EMBL/GenBank/DDBJ databases">
        <authorList>
            <person name="Sun Q."/>
            <person name="Mori K."/>
        </authorList>
    </citation>
    <scope>NUCLEOTIDE SEQUENCE [LARGE SCALE GENOMIC DNA]</scope>
    <source>
        <strain evidence="8 9">TBRC 0563</strain>
    </source>
</reference>
<organism evidence="8 9">
    <name type="scientific">Actinoallomurus acaciae</name>
    <dbReference type="NCBI Taxonomy" id="502577"/>
    <lineage>
        <taxon>Bacteria</taxon>
        <taxon>Bacillati</taxon>
        <taxon>Actinomycetota</taxon>
        <taxon>Actinomycetes</taxon>
        <taxon>Streptosporangiales</taxon>
        <taxon>Thermomonosporaceae</taxon>
        <taxon>Actinoallomurus</taxon>
    </lineage>
</organism>